<keyword evidence="3" id="KW-1185">Reference proteome</keyword>
<evidence type="ECO:0000256" key="1">
    <source>
        <dbReference type="SAM" id="SignalP"/>
    </source>
</evidence>
<keyword evidence="1" id="KW-0732">Signal</keyword>
<organism evidence="2 3">
    <name type="scientific">Hesseltinella vesiculosa</name>
    <dbReference type="NCBI Taxonomy" id="101127"/>
    <lineage>
        <taxon>Eukaryota</taxon>
        <taxon>Fungi</taxon>
        <taxon>Fungi incertae sedis</taxon>
        <taxon>Mucoromycota</taxon>
        <taxon>Mucoromycotina</taxon>
        <taxon>Mucoromycetes</taxon>
        <taxon>Mucorales</taxon>
        <taxon>Cunninghamellaceae</taxon>
        <taxon>Hesseltinella</taxon>
    </lineage>
</organism>
<feature type="signal peptide" evidence="1">
    <location>
        <begin position="1"/>
        <end position="30"/>
    </location>
</feature>
<evidence type="ECO:0000313" key="2">
    <source>
        <dbReference type="EMBL" id="ORX43495.1"/>
    </source>
</evidence>
<name>A0A1X2G4B4_9FUNG</name>
<feature type="chain" id="PRO_5012281528" description="Zinc knuckle domain-containing protein" evidence="1">
    <location>
        <begin position="31"/>
        <end position="279"/>
    </location>
</feature>
<comment type="caution">
    <text evidence="2">The sequence shown here is derived from an EMBL/GenBank/DDBJ whole genome shotgun (WGS) entry which is preliminary data.</text>
</comment>
<protein>
    <recommendedName>
        <fullName evidence="4">Zinc knuckle domain-containing protein</fullName>
    </recommendedName>
</protein>
<dbReference type="EMBL" id="MCGT01000055">
    <property type="protein sequence ID" value="ORX43495.1"/>
    <property type="molecule type" value="Genomic_DNA"/>
</dbReference>
<reference evidence="2 3" key="1">
    <citation type="submission" date="2016-07" db="EMBL/GenBank/DDBJ databases">
        <title>Pervasive Adenine N6-methylation of Active Genes in Fungi.</title>
        <authorList>
            <consortium name="DOE Joint Genome Institute"/>
            <person name="Mondo S.J."/>
            <person name="Dannebaum R.O."/>
            <person name="Kuo R.C."/>
            <person name="Labutti K."/>
            <person name="Haridas S."/>
            <person name="Kuo A."/>
            <person name="Salamov A."/>
            <person name="Ahrendt S.R."/>
            <person name="Lipzen A."/>
            <person name="Sullivan W."/>
            <person name="Andreopoulos W.B."/>
            <person name="Clum A."/>
            <person name="Lindquist E."/>
            <person name="Daum C."/>
            <person name="Ramamoorthy G.K."/>
            <person name="Gryganskyi A."/>
            <person name="Culley D."/>
            <person name="Magnuson J.K."/>
            <person name="James T.Y."/>
            <person name="O'Malley M.A."/>
            <person name="Stajich J.E."/>
            <person name="Spatafora J.W."/>
            <person name="Visel A."/>
            <person name="Grigoriev I.V."/>
        </authorList>
    </citation>
    <scope>NUCLEOTIDE SEQUENCE [LARGE SCALE GENOMIC DNA]</scope>
    <source>
        <strain evidence="2 3">NRRL 3301</strain>
    </source>
</reference>
<dbReference type="AlphaFoldDB" id="A0A1X2G4B4"/>
<dbReference type="Proteomes" id="UP000242146">
    <property type="component" value="Unassembled WGS sequence"/>
</dbReference>
<accession>A0A1X2G4B4</accession>
<evidence type="ECO:0008006" key="4">
    <source>
        <dbReference type="Google" id="ProtNLM"/>
    </source>
</evidence>
<sequence>MEQQHPPLGANKKIMQCWFLILINVPTATLNDLTRDEDRFATTHLLTRQQAMILLTWVRKHRGGLRVCEACGSPHHQTSRSRQCPFYIPPSHPIVATTSSDSDMMNEINVLQRLGDEQLREAAQNQHPPETCPTCGLPGHSRSSNPACPFRALSKKQFMSSRLPASEDYTRVRSFDSIVRPAYRNVLITNIKAKSDYLHLLNVATYDTPGHTAELSMACKLQATANRNHITENFEGRIKKFVKFRFAVDGEISYGAGFERTMGDETSTVTNDYPRDNAC</sequence>
<evidence type="ECO:0000313" key="3">
    <source>
        <dbReference type="Proteomes" id="UP000242146"/>
    </source>
</evidence>
<proteinExistence type="predicted"/>
<gene>
    <name evidence="2" type="ORF">DM01DRAFT_1350031</name>
</gene>